<dbReference type="PROSITE" id="PS51664">
    <property type="entry name" value="YCAO"/>
    <property type="match status" value="1"/>
</dbReference>
<dbReference type="EMBL" id="CP022098">
    <property type="protein sequence ID" value="ATB37082.1"/>
    <property type="molecule type" value="Genomic_DNA"/>
</dbReference>
<organism evidence="2 3">
    <name type="scientific">Cystobacter fuscus</name>
    <dbReference type="NCBI Taxonomy" id="43"/>
    <lineage>
        <taxon>Bacteria</taxon>
        <taxon>Pseudomonadati</taxon>
        <taxon>Myxococcota</taxon>
        <taxon>Myxococcia</taxon>
        <taxon>Myxococcales</taxon>
        <taxon>Cystobacterineae</taxon>
        <taxon>Archangiaceae</taxon>
        <taxon>Cystobacter</taxon>
    </lineage>
</organism>
<dbReference type="RefSeq" id="WP_095985445.1">
    <property type="nucleotide sequence ID" value="NZ_CP022098.1"/>
</dbReference>
<sequence>MPLSPAAPLSPDFLARLAQALGVTRVARVTGLDRAGVEVATAVRPGGYVLQVCNGKGLDFPAASAGALLETAELWASETVRPERLLWGTFRGWETRGRAAWGADALGTRGGVVVSRLWGPEVRCAWLEATDARSGEPVLVPAQGVYCPPTGAPALGPVSVQWTSNGSGAHSERPRALLHALLEAMERDQLARLLPEGWTEEVLGSRLLRPAGLARSAPRTAALAERLGTRGFDVHLFDLSPGARTPGAVGLPVGGALLVDRDQGPVPLAAGYACALTRDQALLGALLEAAQSRLTDIHGAREDVDAGDREASLALASACAAARPRRNVESMPEPTATVDSPEEAVGEVLARLAGAGFSRAAVIDLEAPLPGLHVVRVVVPGLRVSELL</sequence>
<dbReference type="Gene3D" id="3.30.1330.230">
    <property type="match status" value="1"/>
</dbReference>
<dbReference type="Gene3D" id="3.30.160.660">
    <property type="match status" value="1"/>
</dbReference>
<dbReference type="AlphaFoldDB" id="A0A250J0S4"/>
<dbReference type="KEGG" id="cfus:CYFUS_002503"/>
<dbReference type="InterPro" id="IPR003776">
    <property type="entry name" value="YcaO-like_dom"/>
</dbReference>
<name>A0A250J0S4_9BACT</name>
<feature type="domain" description="YcaO" evidence="1">
    <location>
        <begin position="55"/>
        <end position="388"/>
    </location>
</feature>
<evidence type="ECO:0000313" key="3">
    <source>
        <dbReference type="Proteomes" id="UP000217257"/>
    </source>
</evidence>
<evidence type="ECO:0000259" key="1">
    <source>
        <dbReference type="PROSITE" id="PS51664"/>
    </source>
</evidence>
<accession>A0A250J0S4</accession>
<gene>
    <name evidence="2" type="ORF">CYFUS_002503</name>
</gene>
<proteinExistence type="predicted"/>
<dbReference type="PANTHER" id="PTHR37809:SF1">
    <property type="entry name" value="RIBOSOMAL PROTEIN S12 METHYLTHIOTRANSFERASE ACCESSORY FACTOR YCAO"/>
    <property type="match status" value="1"/>
</dbReference>
<dbReference type="NCBIfam" id="TIGR00702">
    <property type="entry name" value="YcaO-type kinase domain"/>
    <property type="match status" value="1"/>
</dbReference>
<dbReference type="Proteomes" id="UP000217257">
    <property type="component" value="Chromosome"/>
</dbReference>
<dbReference type="PANTHER" id="PTHR37809">
    <property type="entry name" value="RIBOSOMAL PROTEIN S12 METHYLTHIOTRANSFERASE ACCESSORY FACTOR YCAO"/>
    <property type="match status" value="1"/>
</dbReference>
<protein>
    <submittedName>
        <fullName evidence="2">Fatty acid-binding protein</fullName>
    </submittedName>
</protein>
<dbReference type="Pfam" id="PF02624">
    <property type="entry name" value="YcaO"/>
    <property type="match status" value="1"/>
</dbReference>
<dbReference type="Gene3D" id="3.30.40.250">
    <property type="match status" value="1"/>
</dbReference>
<evidence type="ECO:0000313" key="2">
    <source>
        <dbReference type="EMBL" id="ATB37082.1"/>
    </source>
</evidence>
<reference evidence="2 3" key="1">
    <citation type="submission" date="2017-06" db="EMBL/GenBank/DDBJ databases">
        <title>Sequencing and comparative analysis of myxobacterial genomes.</title>
        <authorList>
            <person name="Rupp O."/>
            <person name="Goesmann A."/>
            <person name="Sogaard-Andersen L."/>
        </authorList>
    </citation>
    <scope>NUCLEOTIDE SEQUENCE [LARGE SCALE GENOMIC DNA]</scope>
    <source>
        <strain evidence="2 3">DSM 52655</strain>
    </source>
</reference>